<dbReference type="GO" id="GO:0005524">
    <property type="term" value="F:ATP binding"/>
    <property type="evidence" value="ECO:0007669"/>
    <property type="project" value="UniProtKB-KW"/>
</dbReference>
<evidence type="ECO:0000256" key="6">
    <source>
        <dbReference type="ARBA" id="ARBA00022833"/>
    </source>
</evidence>
<dbReference type="SUPFAM" id="SSF54211">
    <property type="entry name" value="Ribosomal protein S5 domain 2-like"/>
    <property type="match status" value="1"/>
</dbReference>
<keyword evidence="8" id="KW-0346">Stress response</keyword>
<keyword evidence="10" id="KW-0234">DNA repair</keyword>
<evidence type="ECO:0000256" key="5">
    <source>
        <dbReference type="ARBA" id="ARBA00022801"/>
    </source>
</evidence>
<dbReference type="InterPro" id="IPR020588">
    <property type="entry name" value="RecA_ATP-bd"/>
</dbReference>
<accession>A0A3B1C2P1</accession>
<organism evidence="12">
    <name type="scientific">hydrothermal vent metagenome</name>
    <dbReference type="NCBI Taxonomy" id="652676"/>
    <lineage>
        <taxon>unclassified sequences</taxon>
        <taxon>metagenomes</taxon>
        <taxon>ecological metagenomes</taxon>
    </lineage>
</organism>
<sequence length="457" mass="48957">MAKKTSILYICQSCGHQSAKWLGKCPACNKWDSFSEERATAPDSRSGRAKRWIESDSSEQPIAITEVTSDTAIRTPTTISEMDRVLGGGIVTGSLTLVGGDPGIGKSTLLLQVAGAMGNLATVLYVSGEESPSQIKMRGERLACLSSNLFILPETQVEEIENQIEKLKPSLVIIDSIQTIYTEEIPSAPGTVGQVRESSGRLLTICKRSGIPIFLIGHVTKEGAIAGPRLLEHMVDTVLYFEGERGSQFRILRGVKNRFGSTNEIGVFEMKNEGLIGVDNPSEIFLSEKRADISGSVVVALVNGTRPMLVEIQALVASTTSPTPRRTTVGVDHNRVAILMAIIEKRAGVHIMGEDVFVNAAGGVRVEEPASDLGILVALVSSFRDIPIDPGTVIIGEVGLGGEIRSAPQMEARINEAASLGFTRVVIPKLKKPLPAPKGIKIEEVKDAEEALELLIG</sequence>
<dbReference type="PRINTS" id="PR01874">
    <property type="entry name" value="DNAREPAIRADA"/>
</dbReference>
<dbReference type="AlphaFoldDB" id="A0A3B1C2P1"/>
<evidence type="ECO:0000259" key="11">
    <source>
        <dbReference type="PROSITE" id="PS50162"/>
    </source>
</evidence>
<dbReference type="InterPro" id="IPR041166">
    <property type="entry name" value="Rubredoxin_2"/>
</dbReference>
<dbReference type="PANTHER" id="PTHR32472">
    <property type="entry name" value="DNA REPAIR PROTEIN RADA"/>
    <property type="match status" value="1"/>
</dbReference>
<proteinExistence type="inferred from homology"/>
<protein>
    <submittedName>
        <fullName evidence="12">DNA repair protein RadA</fullName>
    </submittedName>
</protein>
<evidence type="ECO:0000256" key="7">
    <source>
        <dbReference type="ARBA" id="ARBA00022840"/>
    </source>
</evidence>
<evidence type="ECO:0000313" key="12">
    <source>
        <dbReference type="EMBL" id="VAX17140.1"/>
    </source>
</evidence>
<dbReference type="GO" id="GO:0005829">
    <property type="term" value="C:cytosol"/>
    <property type="evidence" value="ECO:0007669"/>
    <property type="project" value="TreeGrafter"/>
</dbReference>
<dbReference type="SUPFAM" id="SSF52540">
    <property type="entry name" value="P-loop containing nucleoside triphosphate hydrolases"/>
    <property type="match status" value="1"/>
</dbReference>
<dbReference type="Pfam" id="PF13541">
    <property type="entry name" value="ChlI"/>
    <property type="match status" value="1"/>
</dbReference>
<dbReference type="GO" id="GO:0016787">
    <property type="term" value="F:hydrolase activity"/>
    <property type="evidence" value="ECO:0007669"/>
    <property type="project" value="UniProtKB-KW"/>
</dbReference>
<dbReference type="Gene3D" id="3.40.50.300">
    <property type="entry name" value="P-loop containing nucleotide triphosphate hydrolases"/>
    <property type="match status" value="1"/>
</dbReference>
<keyword evidence="5" id="KW-0378">Hydrolase</keyword>
<dbReference type="Gene3D" id="3.30.230.10">
    <property type="match status" value="1"/>
</dbReference>
<keyword evidence="7" id="KW-0067">ATP-binding</keyword>
<dbReference type="InterPro" id="IPR027417">
    <property type="entry name" value="P-loop_NTPase"/>
</dbReference>
<keyword evidence="9" id="KW-0238">DNA-binding</keyword>
<dbReference type="PANTHER" id="PTHR32472:SF10">
    <property type="entry name" value="DNA REPAIR PROTEIN RADA-LIKE PROTEIN"/>
    <property type="match status" value="1"/>
</dbReference>
<evidence type="ECO:0000256" key="4">
    <source>
        <dbReference type="ARBA" id="ARBA00022771"/>
    </source>
</evidence>
<dbReference type="PROSITE" id="PS50162">
    <property type="entry name" value="RECA_2"/>
    <property type="match status" value="1"/>
</dbReference>
<keyword evidence="1" id="KW-0479">Metal-binding</keyword>
<dbReference type="Pfam" id="PF18073">
    <property type="entry name" value="Zn_ribbon_LapB"/>
    <property type="match status" value="1"/>
</dbReference>
<dbReference type="InterPro" id="IPR014721">
    <property type="entry name" value="Ribsml_uS5_D2-typ_fold_subgr"/>
</dbReference>
<evidence type="ECO:0000256" key="9">
    <source>
        <dbReference type="ARBA" id="ARBA00023125"/>
    </source>
</evidence>
<dbReference type="GO" id="GO:0000725">
    <property type="term" value="P:recombinational repair"/>
    <property type="evidence" value="ECO:0007669"/>
    <property type="project" value="TreeGrafter"/>
</dbReference>
<dbReference type="InterPro" id="IPR004504">
    <property type="entry name" value="DNA_repair_RadA"/>
</dbReference>
<keyword evidence="2" id="KW-0547">Nucleotide-binding</keyword>
<keyword evidence="3" id="KW-0227">DNA damage</keyword>
<dbReference type="GO" id="GO:0140664">
    <property type="term" value="F:ATP-dependent DNA damage sensor activity"/>
    <property type="evidence" value="ECO:0007669"/>
    <property type="project" value="InterPro"/>
</dbReference>
<gene>
    <name evidence="12" type="ORF">MNBD_NITROSPINAE01-721</name>
</gene>
<dbReference type="FunFam" id="3.40.50.300:FF:000050">
    <property type="entry name" value="DNA repair protein RadA"/>
    <property type="match status" value="1"/>
</dbReference>
<dbReference type="HAMAP" id="MF_01498">
    <property type="entry name" value="RadA_bact"/>
    <property type="match status" value="1"/>
</dbReference>
<dbReference type="GO" id="GO:0008270">
    <property type="term" value="F:zinc ion binding"/>
    <property type="evidence" value="ECO:0007669"/>
    <property type="project" value="UniProtKB-KW"/>
</dbReference>
<evidence type="ECO:0000256" key="3">
    <source>
        <dbReference type="ARBA" id="ARBA00022763"/>
    </source>
</evidence>
<dbReference type="EMBL" id="UOGC01000045">
    <property type="protein sequence ID" value="VAX17140.1"/>
    <property type="molecule type" value="Genomic_DNA"/>
</dbReference>
<dbReference type="SMART" id="SM00382">
    <property type="entry name" value="AAA"/>
    <property type="match status" value="1"/>
</dbReference>
<dbReference type="InterPro" id="IPR003593">
    <property type="entry name" value="AAA+_ATPase"/>
</dbReference>
<dbReference type="GO" id="GO:0003684">
    <property type="term" value="F:damaged DNA binding"/>
    <property type="evidence" value="ECO:0007669"/>
    <property type="project" value="InterPro"/>
</dbReference>
<feature type="domain" description="RecA family profile 1" evidence="11">
    <location>
        <begin position="71"/>
        <end position="219"/>
    </location>
</feature>
<evidence type="ECO:0000256" key="2">
    <source>
        <dbReference type="ARBA" id="ARBA00022741"/>
    </source>
</evidence>
<keyword evidence="4" id="KW-0863">Zinc-finger</keyword>
<dbReference type="Pfam" id="PF13481">
    <property type="entry name" value="AAA_25"/>
    <property type="match status" value="1"/>
</dbReference>
<evidence type="ECO:0000256" key="1">
    <source>
        <dbReference type="ARBA" id="ARBA00022723"/>
    </source>
</evidence>
<dbReference type="CDD" id="cd01121">
    <property type="entry name" value="RadA_SMS_N"/>
    <property type="match status" value="1"/>
</dbReference>
<evidence type="ECO:0000256" key="10">
    <source>
        <dbReference type="ARBA" id="ARBA00023204"/>
    </source>
</evidence>
<dbReference type="InterPro" id="IPR020568">
    <property type="entry name" value="Ribosomal_Su5_D2-typ_SF"/>
</dbReference>
<keyword evidence="6" id="KW-0862">Zinc</keyword>
<reference evidence="12" key="1">
    <citation type="submission" date="2018-06" db="EMBL/GenBank/DDBJ databases">
        <authorList>
            <person name="Zhirakovskaya E."/>
        </authorList>
    </citation>
    <scope>NUCLEOTIDE SEQUENCE</scope>
</reference>
<dbReference type="NCBIfam" id="TIGR00416">
    <property type="entry name" value="sms"/>
    <property type="match status" value="1"/>
</dbReference>
<evidence type="ECO:0000256" key="8">
    <source>
        <dbReference type="ARBA" id="ARBA00023016"/>
    </source>
</evidence>
<name>A0A3B1C2P1_9ZZZZ</name>